<dbReference type="InterPro" id="IPR049142">
    <property type="entry name" value="MS_channel_1st"/>
</dbReference>
<dbReference type="InterPro" id="IPR045276">
    <property type="entry name" value="YbiO_bact"/>
</dbReference>
<keyword evidence="4 8" id="KW-0812">Transmembrane</keyword>
<keyword evidence="5 8" id="KW-1133">Transmembrane helix</keyword>
<feature type="region of interest" description="Disordered" evidence="7">
    <location>
        <begin position="358"/>
        <end position="390"/>
    </location>
</feature>
<dbReference type="Pfam" id="PF21088">
    <property type="entry name" value="MS_channel_1st"/>
    <property type="match status" value="1"/>
</dbReference>
<dbReference type="SUPFAM" id="SSF50182">
    <property type="entry name" value="Sm-like ribonucleoproteins"/>
    <property type="match status" value="1"/>
</dbReference>
<dbReference type="InterPro" id="IPR011014">
    <property type="entry name" value="MscS_channel_TM-2"/>
</dbReference>
<evidence type="ECO:0000313" key="12">
    <source>
        <dbReference type="EMBL" id="CAB4628826.1"/>
    </source>
</evidence>
<dbReference type="PANTHER" id="PTHR30460">
    <property type="entry name" value="MODERATE CONDUCTANCE MECHANOSENSITIVE CHANNEL YBIO"/>
    <property type="match status" value="1"/>
</dbReference>
<dbReference type="Gene3D" id="1.10.287.1260">
    <property type="match status" value="1"/>
</dbReference>
<dbReference type="GO" id="GO:0008381">
    <property type="term" value="F:mechanosensitive monoatomic ion channel activity"/>
    <property type="evidence" value="ECO:0007669"/>
    <property type="project" value="InterPro"/>
</dbReference>
<dbReference type="InterPro" id="IPR006685">
    <property type="entry name" value="MscS_channel_2nd"/>
</dbReference>
<dbReference type="SUPFAM" id="SSF82689">
    <property type="entry name" value="Mechanosensitive channel protein MscS (YggB), C-terminal domain"/>
    <property type="match status" value="1"/>
</dbReference>
<dbReference type="EMBL" id="CAEZUP010000185">
    <property type="protein sequence ID" value="CAB4628826.1"/>
    <property type="molecule type" value="Genomic_DNA"/>
</dbReference>
<dbReference type="SUPFAM" id="SSF82861">
    <property type="entry name" value="Mechanosensitive channel protein MscS (YggB), transmembrane region"/>
    <property type="match status" value="1"/>
</dbReference>
<dbReference type="Gene3D" id="2.30.30.60">
    <property type="match status" value="1"/>
</dbReference>
<evidence type="ECO:0000259" key="10">
    <source>
        <dbReference type="Pfam" id="PF21082"/>
    </source>
</evidence>
<feature type="domain" description="Mechanosensitive ion channel MscS C-terminal" evidence="10">
    <location>
        <begin position="245"/>
        <end position="331"/>
    </location>
</feature>
<feature type="transmembrane region" description="Helical" evidence="8">
    <location>
        <begin position="151"/>
        <end position="169"/>
    </location>
</feature>
<evidence type="ECO:0000256" key="8">
    <source>
        <dbReference type="SAM" id="Phobius"/>
    </source>
</evidence>
<feature type="compositionally biased region" description="Gly residues" evidence="7">
    <location>
        <begin position="369"/>
        <end position="390"/>
    </location>
</feature>
<dbReference type="InterPro" id="IPR011066">
    <property type="entry name" value="MscS_channel_C_sf"/>
</dbReference>
<dbReference type="InterPro" id="IPR010920">
    <property type="entry name" value="LSM_dom_sf"/>
</dbReference>
<dbReference type="AlphaFoldDB" id="A0A6J6IW93"/>
<gene>
    <name evidence="12" type="ORF">UFOPK1835_02290</name>
</gene>
<sequence length="390" mass="41071">MFSSMIDALALLPVLAATEVSPELQKACGDNPGWACEGIYDWTDSEMVASVTDWVIAKPLTIFAIVLVAAIVGRIVRRIISRSMRRLMVPAGGGSSGVVSRRTSSVLLSSGDSTLRTDARVETLTAVFRSIATGLVWFVAIIWILETVGVSLGPLLATAGVLGVALGFGTQTMVRDFIAGFFLVVEDQFGVGDVIDVGGGAKGTVERVTLRATHLRDVEGNVWHVANGQITKVANKSQEWARALIDVVLPYNTDIDMVSGVMQKVSDTLATDPKWSTEILERPEVWGIQEFTTAGVEVRLVIKTLPASQFGVLRELRARLKAEFDSAGIAFAYASGPTEVVLIDGRADAPAEVDVAGDAAAPISERGSGFSGFGGEGDGDAGLGGDGDAD</sequence>
<evidence type="ECO:0000259" key="9">
    <source>
        <dbReference type="Pfam" id="PF00924"/>
    </source>
</evidence>
<evidence type="ECO:0000256" key="6">
    <source>
        <dbReference type="ARBA" id="ARBA00023136"/>
    </source>
</evidence>
<dbReference type="Gene3D" id="3.30.70.100">
    <property type="match status" value="1"/>
</dbReference>
<comment type="similarity">
    <text evidence="2">Belongs to the MscS (TC 1.A.23) family.</text>
</comment>
<dbReference type="InterPro" id="IPR023408">
    <property type="entry name" value="MscS_beta-dom_sf"/>
</dbReference>
<accession>A0A6J6IW93</accession>
<dbReference type="InterPro" id="IPR049278">
    <property type="entry name" value="MS_channel_C"/>
</dbReference>
<name>A0A6J6IW93_9ZZZZ</name>
<evidence type="ECO:0000256" key="3">
    <source>
        <dbReference type="ARBA" id="ARBA00022475"/>
    </source>
</evidence>
<feature type="domain" description="Mechanosensitive ion channel transmembrane helices 2/3" evidence="11">
    <location>
        <begin position="135"/>
        <end position="171"/>
    </location>
</feature>
<evidence type="ECO:0000256" key="1">
    <source>
        <dbReference type="ARBA" id="ARBA00004651"/>
    </source>
</evidence>
<protein>
    <submittedName>
        <fullName evidence="12">Unannotated protein</fullName>
    </submittedName>
</protein>
<keyword evidence="3" id="KW-1003">Cell membrane</keyword>
<dbReference type="GO" id="GO:0005886">
    <property type="term" value="C:plasma membrane"/>
    <property type="evidence" value="ECO:0007669"/>
    <property type="project" value="UniProtKB-SubCell"/>
</dbReference>
<feature type="transmembrane region" description="Helical" evidence="8">
    <location>
        <begin position="55"/>
        <end position="76"/>
    </location>
</feature>
<proteinExistence type="inferred from homology"/>
<feature type="domain" description="Mechanosensitive ion channel MscS" evidence="9">
    <location>
        <begin position="173"/>
        <end position="236"/>
    </location>
</feature>
<evidence type="ECO:0000256" key="2">
    <source>
        <dbReference type="ARBA" id="ARBA00008017"/>
    </source>
</evidence>
<evidence type="ECO:0000256" key="5">
    <source>
        <dbReference type="ARBA" id="ARBA00022989"/>
    </source>
</evidence>
<dbReference type="PANTHER" id="PTHR30460:SF0">
    <property type="entry name" value="MODERATE CONDUCTANCE MECHANOSENSITIVE CHANNEL YBIO"/>
    <property type="match status" value="1"/>
</dbReference>
<reference evidence="12" key="1">
    <citation type="submission" date="2020-05" db="EMBL/GenBank/DDBJ databases">
        <authorList>
            <person name="Chiriac C."/>
            <person name="Salcher M."/>
            <person name="Ghai R."/>
            <person name="Kavagutti S V."/>
        </authorList>
    </citation>
    <scope>NUCLEOTIDE SEQUENCE</scope>
</reference>
<evidence type="ECO:0000259" key="11">
    <source>
        <dbReference type="Pfam" id="PF21088"/>
    </source>
</evidence>
<keyword evidence="6 8" id="KW-0472">Membrane</keyword>
<dbReference type="FunFam" id="2.30.30.60:FF:000001">
    <property type="entry name" value="MscS Mechanosensitive ion channel"/>
    <property type="match status" value="1"/>
</dbReference>
<dbReference type="Pfam" id="PF00924">
    <property type="entry name" value="MS_channel_2nd"/>
    <property type="match status" value="1"/>
</dbReference>
<evidence type="ECO:0000256" key="4">
    <source>
        <dbReference type="ARBA" id="ARBA00022692"/>
    </source>
</evidence>
<evidence type="ECO:0000256" key="7">
    <source>
        <dbReference type="SAM" id="MobiDB-lite"/>
    </source>
</evidence>
<feature type="transmembrane region" description="Helical" evidence="8">
    <location>
        <begin position="126"/>
        <end position="145"/>
    </location>
</feature>
<comment type="subcellular location">
    <subcellularLocation>
        <location evidence="1">Cell membrane</location>
        <topology evidence="1">Multi-pass membrane protein</topology>
    </subcellularLocation>
</comment>
<dbReference type="Pfam" id="PF21082">
    <property type="entry name" value="MS_channel_3rd"/>
    <property type="match status" value="1"/>
</dbReference>
<organism evidence="12">
    <name type="scientific">freshwater metagenome</name>
    <dbReference type="NCBI Taxonomy" id="449393"/>
    <lineage>
        <taxon>unclassified sequences</taxon>
        <taxon>metagenomes</taxon>
        <taxon>ecological metagenomes</taxon>
    </lineage>
</organism>